<name>A0AAE4FRQ6_9CYAN</name>
<evidence type="ECO:0000256" key="2">
    <source>
        <dbReference type="SAM" id="Phobius"/>
    </source>
</evidence>
<feature type="region of interest" description="Disordered" evidence="1">
    <location>
        <begin position="238"/>
        <end position="280"/>
    </location>
</feature>
<evidence type="ECO:0000256" key="1">
    <source>
        <dbReference type="SAM" id="MobiDB-lite"/>
    </source>
</evidence>
<dbReference type="EMBL" id="JAVMIP010000008">
    <property type="protein sequence ID" value="MDS3861078.1"/>
    <property type="molecule type" value="Genomic_DNA"/>
</dbReference>
<keyword evidence="2" id="KW-1133">Transmembrane helix</keyword>
<keyword evidence="4" id="KW-1185">Reference proteome</keyword>
<dbReference type="RefSeq" id="WP_322878333.1">
    <property type="nucleotide sequence ID" value="NZ_JAVMIP010000008.1"/>
</dbReference>
<feature type="transmembrane region" description="Helical" evidence="2">
    <location>
        <begin position="313"/>
        <end position="334"/>
    </location>
</feature>
<gene>
    <name evidence="3" type="ORF">RIF25_09700</name>
</gene>
<dbReference type="Proteomes" id="UP001268256">
    <property type="component" value="Unassembled WGS sequence"/>
</dbReference>
<feature type="region of interest" description="Disordered" evidence="1">
    <location>
        <begin position="388"/>
        <end position="409"/>
    </location>
</feature>
<organism evidence="3 4">
    <name type="scientific">Pseudocalidococcus azoricus BACA0444</name>
    <dbReference type="NCBI Taxonomy" id="2918990"/>
    <lineage>
        <taxon>Bacteria</taxon>
        <taxon>Bacillati</taxon>
        <taxon>Cyanobacteriota</taxon>
        <taxon>Cyanophyceae</taxon>
        <taxon>Acaryochloridales</taxon>
        <taxon>Thermosynechococcaceae</taxon>
        <taxon>Pseudocalidococcus</taxon>
        <taxon>Pseudocalidococcus azoricus</taxon>
    </lineage>
</organism>
<dbReference type="AlphaFoldDB" id="A0AAE4FRQ6"/>
<feature type="region of interest" description="Disordered" evidence="1">
    <location>
        <begin position="49"/>
        <end position="70"/>
    </location>
</feature>
<feature type="compositionally biased region" description="Low complexity" evidence="1">
    <location>
        <begin position="49"/>
        <end position="62"/>
    </location>
</feature>
<feature type="compositionally biased region" description="Low complexity" evidence="1">
    <location>
        <begin position="242"/>
        <end position="257"/>
    </location>
</feature>
<keyword evidence="2" id="KW-0472">Membrane</keyword>
<accession>A0AAE4FRQ6</accession>
<proteinExistence type="predicted"/>
<comment type="caution">
    <text evidence="3">The sequence shown here is derived from an EMBL/GenBank/DDBJ whole genome shotgun (WGS) entry which is preliminary data.</text>
</comment>
<feature type="compositionally biased region" description="Polar residues" evidence="1">
    <location>
        <begin position="394"/>
        <end position="406"/>
    </location>
</feature>
<protein>
    <recommendedName>
        <fullName evidence="5">SPOR domain-containing protein</fullName>
    </recommendedName>
</protein>
<evidence type="ECO:0000313" key="3">
    <source>
        <dbReference type="EMBL" id="MDS3861078.1"/>
    </source>
</evidence>
<evidence type="ECO:0008006" key="5">
    <source>
        <dbReference type="Google" id="ProtNLM"/>
    </source>
</evidence>
<reference evidence="4" key="1">
    <citation type="submission" date="2023-07" db="EMBL/GenBank/DDBJ databases">
        <authorList>
            <person name="Luz R."/>
            <person name="Cordeiro R."/>
            <person name="Fonseca A."/>
            <person name="Goncalves V."/>
        </authorList>
    </citation>
    <scope>NUCLEOTIDE SEQUENCE [LARGE SCALE GENOMIC DNA]</scope>
    <source>
        <strain evidence="4">BACA0444</strain>
    </source>
</reference>
<sequence length="495" mass="51768">MTVTTPASPSEVQARLKAAVACLNLSLEAELTQYRCHRLVQSLSPFPAAAHPAPNSSAAISPTEAAPTSAQPDYATVAPVPEPPSIPAPVESPPEGLATSVTTFKQLPEPTPPKESPELAPESITELLAELETRLPQQPESGTSPLQAWFAPIFPKEAPDPVTPDSITVEETPGLGEDSPAGPFPEIVEQCSLAEDLFSEVPTLPKPAPPLASSPPPVAEPSVDEVWFDLGDFQPFDSDILDSAATPPSPATDSPALEPTPPPATAAPLSSPTVKQLDGPNTYFDSAAALLENIPKLDTPTPAASPTYLSRGLTIGLVLAGLMTTAGAMGYIWWQMRSEPRPVMDQVDPMNPTPGLVEPDTLPPLPPNTAAPAPVGEILPSPPVALPSPATATIPNPNSAPTTSLPTPAEAVTRPVVEPMAAPMGEKSFFYVVAPYQAPADLVKGRQGIANAYLVQFPEGVRIQFGAFEDTLSAQILVDRLAQQGIKSEVRAPQP</sequence>
<evidence type="ECO:0000313" key="4">
    <source>
        <dbReference type="Proteomes" id="UP001268256"/>
    </source>
</evidence>
<keyword evidence="2" id="KW-0812">Transmembrane</keyword>